<dbReference type="InterPro" id="IPR036603">
    <property type="entry name" value="RBP11-like"/>
</dbReference>
<dbReference type="SMART" id="SM00662">
    <property type="entry name" value="RPOLD"/>
    <property type="match status" value="1"/>
</dbReference>
<dbReference type="InterPro" id="IPR011263">
    <property type="entry name" value="DNA-dir_RNA_pol_RpoA/D/Rpb3"/>
</dbReference>
<evidence type="ECO:0000256" key="1">
    <source>
        <dbReference type="ARBA" id="ARBA00022478"/>
    </source>
</evidence>
<dbReference type="Pfam" id="PF01193">
    <property type="entry name" value="RNA_pol_L"/>
    <property type="match status" value="1"/>
</dbReference>
<evidence type="ECO:0000259" key="3">
    <source>
        <dbReference type="SMART" id="SM00662"/>
    </source>
</evidence>
<dbReference type="AlphaFoldDB" id="A0A6C0D8Y5"/>
<evidence type="ECO:0000256" key="2">
    <source>
        <dbReference type="ARBA" id="ARBA00023163"/>
    </source>
</evidence>
<dbReference type="PANTHER" id="PTHR11800">
    <property type="entry name" value="DNA-DIRECTED RNA POLYMERASE"/>
    <property type="match status" value="1"/>
</dbReference>
<dbReference type="SUPFAM" id="SSF55257">
    <property type="entry name" value="RBP11-like subunits of RNA polymerase"/>
    <property type="match status" value="2"/>
</dbReference>
<dbReference type="GO" id="GO:0003899">
    <property type="term" value="F:DNA-directed RNA polymerase activity"/>
    <property type="evidence" value="ECO:0007669"/>
    <property type="project" value="InterPro"/>
</dbReference>
<dbReference type="InterPro" id="IPR050518">
    <property type="entry name" value="Rpo3/RPB3_RNA_Pol_subunit"/>
</dbReference>
<dbReference type="GO" id="GO:0046983">
    <property type="term" value="F:protein dimerization activity"/>
    <property type="evidence" value="ECO:0007669"/>
    <property type="project" value="InterPro"/>
</dbReference>
<dbReference type="Gene3D" id="3.30.1360.10">
    <property type="entry name" value="RNA polymerase, RBP11-like subunit"/>
    <property type="match status" value="2"/>
</dbReference>
<keyword evidence="2" id="KW-0804">Transcription</keyword>
<feature type="domain" description="DNA-directed RNA polymerase RpoA/D/Rpb3-type" evidence="3">
    <location>
        <begin position="14"/>
        <end position="266"/>
    </location>
</feature>
<dbReference type="Gene3D" id="2.170.120.12">
    <property type="entry name" value="DNA-directed RNA polymerase, insert domain"/>
    <property type="match status" value="1"/>
</dbReference>
<proteinExistence type="predicted"/>
<keyword evidence="1" id="KW-0240">DNA-directed RNA polymerase</keyword>
<dbReference type="PANTHER" id="PTHR11800:SF2">
    <property type="entry name" value="DNA-DIRECTED RNA POLYMERASE II SUBUNIT RPB3"/>
    <property type="match status" value="1"/>
</dbReference>
<sequence length="367" mass="42555">MNPRIDKLTEDNDILSFTLRDLNVSLANGLRRTILSDIPCVVFKTTPYEENKCNIQINTTRLNNEILKQRLSCIPIHISDLKMPLQNYILEVNVENLTDTIMFVTTEDFKIKNLMTNQYLSEKDQKAIFPPNNFTGYYIDFARLRPKISDEIPGEKLSLTCEFSIGTAKQDGMFNCVSTCSYGFTLDDESIEIELTKKIQEWKDNGLSKDEIVFESKNWRLLDGQRIVKRDSFDFTLQTIGVFTNQEIIRKACDILIDKLELLNTSIDTDELQIRPSENTMPNSYDVTLENEDYTIGKVLEYFLYSKFYEGTKSLSFCGFKKMHPHDKDSIIRVAFKEELDKMAVKQNLKECIADAITVYKKIQDKF</sequence>
<dbReference type="EMBL" id="MN739548">
    <property type="protein sequence ID" value="QHT12614.1"/>
    <property type="molecule type" value="Genomic_DNA"/>
</dbReference>
<evidence type="ECO:0000313" key="4">
    <source>
        <dbReference type="EMBL" id="QHT12614.1"/>
    </source>
</evidence>
<dbReference type="GO" id="GO:0006351">
    <property type="term" value="P:DNA-templated transcription"/>
    <property type="evidence" value="ECO:0007669"/>
    <property type="project" value="InterPro"/>
</dbReference>
<accession>A0A6C0D8Y5</accession>
<reference evidence="4" key="1">
    <citation type="journal article" date="2020" name="Nature">
        <title>Giant virus diversity and host interactions through global metagenomics.</title>
        <authorList>
            <person name="Schulz F."/>
            <person name="Roux S."/>
            <person name="Paez-Espino D."/>
            <person name="Jungbluth S."/>
            <person name="Walsh D.A."/>
            <person name="Denef V.J."/>
            <person name="McMahon K.D."/>
            <person name="Konstantinidis K.T."/>
            <person name="Eloe-Fadrosh E.A."/>
            <person name="Kyrpides N.C."/>
            <person name="Woyke T."/>
        </authorList>
    </citation>
    <scope>NUCLEOTIDE SEQUENCE</scope>
    <source>
        <strain evidence="4">GVMAG-M-3300023174-130</strain>
    </source>
</reference>
<organism evidence="4">
    <name type="scientific">viral metagenome</name>
    <dbReference type="NCBI Taxonomy" id="1070528"/>
    <lineage>
        <taxon>unclassified sequences</taxon>
        <taxon>metagenomes</taxon>
        <taxon>organismal metagenomes</taxon>
    </lineage>
</organism>
<name>A0A6C0D8Y5_9ZZZZ</name>
<protein>
    <recommendedName>
        <fullName evidence="3">DNA-directed RNA polymerase RpoA/D/Rpb3-type domain-containing protein</fullName>
    </recommendedName>
</protein>
<dbReference type="InterPro" id="IPR036643">
    <property type="entry name" value="RNApol_insert_sf"/>
</dbReference>
<dbReference type="GO" id="GO:0000428">
    <property type="term" value="C:DNA-directed RNA polymerase complex"/>
    <property type="evidence" value="ECO:0007669"/>
    <property type="project" value="UniProtKB-KW"/>
</dbReference>